<dbReference type="PANTHER" id="PTHR31602">
    <property type="entry name" value="GROWTH-REGULATING FACTOR 5"/>
    <property type="match status" value="1"/>
</dbReference>
<feature type="domain" description="WRC" evidence="5">
    <location>
        <begin position="8"/>
        <end position="52"/>
    </location>
</feature>
<keyword evidence="3" id="KW-0010">Activator</keyword>
<evidence type="ECO:0000259" key="5">
    <source>
        <dbReference type="PROSITE" id="PS51667"/>
    </source>
</evidence>
<comment type="similarity">
    <text evidence="3">Belongs to the GRF family.</text>
</comment>
<comment type="subcellular location">
    <subcellularLocation>
        <location evidence="2 3">Nucleus</location>
    </subcellularLocation>
</comment>
<organism evidence="6 7">
    <name type="scientific">Amborella trichopoda</name>
    <dbReference type="NCBI Taxonomy" id="13333"/>
    <lineage>
        <taxon>Eukaryota</taxon>
        <taxon>Viridiplantae</taxon>
        <taxon>Streptophyta</taxon>
        <taxon>Embryophyta</taxon>
        <taxon>Tracheophyta</taxon>
        <taxon>Spermatophyta</taxon>
        <taxon>Magnoliopsida</taxon>
        <taxon>Amborellales</taxon>
        <taxon>Amborellaceae</taxon>
        <taxon>Amborella</taxon>
    </lineage>
</organism>
<feature type="compositionally biased region" description="Basic and acidic residues" evidence="4">
    <location>
        <begin position="1"/>
        <end position="37"/>
    </location>
</feature>
<gene>
    <name evidence="6" type="ORF">AMTR_s00024p00228870</name>
</gene>
<dbReference type="PROSITE" id="PS51667">
    <property type="entry name" value="WRC"/>
    <property type="match status" value="1"/>
</dbReference>
<feature type="compositionally biased region" description="Polar residues" evidence="4">
    <location>
        <begin position="80"/>
        <end position="97"/>
    </location>
</feature>
<keyword evidence="3" id="KW-0804">Transcription</keyword>
<comment type="domain">
    <text evidence="3">The QLQ domain and WRC domain may be involved in protein-protein interaction and DNA-binding, respectively.</text>
</comment>
<evidence type="ECO:0000256" key="3">
    <source>
        <dbReference type="RuleBase" id="RU367127"/>
    </source>
</evidence>
<dbReference type="InterPro" id="IPR031137">
    <property type="entry name" value="GRF"/>
</dbReference>
<evidence type="ECO:0000256" key="2">
    <source>
        <dbReference type="PROSITE-ProRule" id="PRU01002"/>
    </source>
</evidence>
<dbReference type="InterPro" id="IPR014977">
    <property type="entry name" value="WRC_dom"/>
</dbReference>
<comment type="function">
    <text evidence="3">Transcription activator.</text>
</comment>
<proteinExistence type="inferred from homology"/>
<dbReference type="EMBL" id="KI392710">
    <property type="protein sequence ID" value="ERN11234.1"/>
    <property type="molecule type" value="Genomic_DNA"/>
</dbReference>
<keyword evidence="3" id="KW-0805">Transcription regulation</keyword>
<dbReference type="HOGENOM" id="CLU_2030842_0_0_1"/>
<feature type="region of interest" description="Disordered" evidence="4">
    <location>
        <begin position="1"/>
        <end position="127"/>
    </location>
</feature>
<evidence type="ECO:0000256" key="4">
    <source>
        <dbReference type="SAM" id="MobiDB-lite"/>
    </source>
</evidence>
<evidence type="ECO:0000313" key="6">
    <source>
        <dbReference type="EMBL" id="ERN11234.1"/>
    </source>
</evidence>
<feature type="compositionally biased region" description="Polar residues" evidence="4">
    <location>
        <begin position="105"/>
        <end position="121"/>
    </location>
</feature>
<dbReference type="PANTHER" id="PTHR31602:SF46">
    <property type="entry name" value="GROWTH-REGULATING FACTOR 6"/>
    <property type="match status" value="1"/>
</dbReference>
<dbReference type="Gramene" id="ERN11234">
    <property type="protein sequence ID" value="ERN11234"/>
    <property type="gene ID" value="AMTR_s00024p00228870"/>
</dbReference>
<feature type="short sequence motif" description="Bipartite nuclear localization signal" evidence="2">
    <location>
        <begin position="41"/>
        <end position="48"/>
    </location>
</feature>
<feature type="short sequence motif" description="Bipartite nuclear localization signal" evidence="2">
    <location>
        <begin position="13"/>
        <end position="23"/>
    </location>
</feature>
<name>W1PTT5_AMBTC</name>
<dbReference type="GO" id="GO:0005634">
    <property type="term" value="C:nucleus"/>
    <property type="evidence" value="ECO:0007669"/>
    <property type="project" value="UniProtKB-SubCell"/>
</dbReference>
<sequence length="127" mass="14182">MGFGRKADPEPGRCRRTDGKKWRCSKDAFPDSKYCERHMHRGRNRSRKPVETSSLILNPSSSSTCSSSSSSSLMASHHSYNNIHLQALQNHHSSSSRPPDFGLSPPNSNTHFHLDSGSYSSADKDYK</sequence>
<dbReference type="GO" id="GO:0032502">
    <property type="term" value="P:developmental process"/>
    <property type="evidence" value="ECO:0007669"/>
    <property type="project" value="InterPro"/>
</dbReference>
<keyword evidence="7" id="KW-1185">Reference proteome</keyword>
<dbReference type="eggNOG" id="ENOG502RAHZ">
    <property type="taxonomic scope" value="Eukaryota"/>
</dbReference>
<dbReference type="Pfam" id="PF08879">
    <property type="entry name" value="WRC"/>
    <property type="match status" value="1"/>
</dbReference>
<dbReference type="GO" id="GO:0006351">
    <property type="term" value="P:DNA-templated transcription"/>
    <property type="evidence" value="ECO:0007669"/>
    <property type="project" value="UniProtKB-UniRule"/>
</dbReference>
<feature type="compositionally biased region" description="Low complexity" evidence="4">
    <location>
        <begin position="53"/>
        <end position="79"/>
    </location>
</feature>
<dbReference type="GO" id="GO:0005524">
    <property type="term" value="F:ATP binding"/>
    <property type="evidence" value="ECO:0007669"/>
    <property type="project" value="UniProtKB-UniRule"/>
</dbReference>
<protein>
    <recommendedName>
        <fullName evidence="3">Growth-regulating factor</fullName>
    </recommendedName>
</protein>
<feature type="compositionally biased region" description="Basic residues" evidence="4">
    <location>
        <begin position="38"/>
        <end position="47"/>
    </location>
</feature>
<dbReference type="Proteomes" id="UP000017836">
    <property type="component" value="Unassembled WGS sequence"/>
</dbReference>
<evidence type="ECO:0000313" key="7">
    <source>
        <dbReference type="Proteomes" id="UP000017836"/>
    </source>
</evidence>
<evidence type="ECO:0000256" key="1">
    <source>
        <dbReference type="ARBA" id="ARBA00023242"/>
    </source>
</evidence>
<reference evidence="7" key="1">
    <citation type="journal article" date="2013" name="Science">
        <title>The Amborella genome and the evolution of flowering plants.</title>
        <authorList>
            <consortium name="Amborella Genome Project"/>
        </authorList>
    </citation>
    <scope>NUCLEOTIDE SEQUENCE [LARGE SCALE GENOMIC DNA]</scope>
</reference>
<dbReference type="STRING" id="13333.W1PTT5"/>
<keyword evidence="1 2" id="KW-0539">Nucleus</keyword>
<accession>W1PTT5</accession>
<dbReference type="AlphaFoldDB" id="W1PTT5"/>